<dbReference type="RefSeq" id="WP_137090514.1">
    <property type="nucleotide sequence ID" value="NZ_CP028923.1"/>
</dbReference>
<keyword evidence="4" id="KW-0119">Carbohydrate metabolism</keyword>
<dbReference type="Proteomes" id="UP000298616">
    <property type="component" value="Chromosome"/>
</dbReference>
<reference evidence="10 11" key="1">
    <citation type="submission" date="2018-04" db="EMBL/GenBank/DDBJ databases">
        <title>Complete genome uncultured novel isolate.</title>
        <authorList>
            <person name="Merlino G."/>
        </authorList>
    </citation>
    <scope>NUCLEOTIDE SEQUENCE [LARGE SCALE GENOMIC DNA]</scope>
    <source>
        <strain evidence="11">R1DC9</strain>
    </source>
</reference>
<dbReference type="SUPFAM" id="SSF51445">
    <property type="entry name" value="(Trans)glycosidases"/>
    <property type="match status" value="1"/>
</dbReference>
<keyword evidence="4" id="KW-0732">Signal</keyword>
<evidence type="ECO:0000256" key="5">
    <source>
        <dbReference type="PIRSR" id="PIRSR018168-1"/>
    </source>
</evidence>
<dbReference type="InterPro" id="IPR022790">
    <property type="entry name" value="GH26_dom"/>
</dbReference>
<accession>A0A4D7K214</accession>
<feature type="domain" description="GH26" evidence="9">
    <location>
        <begin position="33"/>
        <end position="366"/>
    </location>
</feature>
<name>A0A4D7K214_9BACT</name>
<dbReference type="PROSITE" id="PS51764">
    <property type="entry name" value="GH26"/>
    <property type="match status" value="1"/>
</dbReference>
<protein>
    <recommendedName>
        <fullName evidence="4">Mannan endo-1,4-beta-mannosidase</fullName>
        <ecNumber evidence="4">3.2.1.78</ecNumber>
    </recommendedName>
</protein>
<dbReference type="PROSITE" id="PS51257">
    <property type="entry name" value="PROKAR_LIPOPROTEIN"/>
    <property type="match status" value="1"/>
</dbReference>
<comment type="catalytic activity">
    <reaction evidence="4">
        <text>Random hydrolysis of (1-&gt;4)-beta-D-mannosidic linkages in mannans, galactomannans and glucomannans.</text>
        <dbReference type="EC" id="3.2.1.78"/>
    </reaction>
</comment>
<keyword evidence="3 4" id="KW-0326">Glycosidase</keyword>
<sequence>MRRILFFLAGLLSSCLLHAQSSTLSLTDEEATKKTKNLYLFLGSLKNDQIMFGHQDDFLYGIDWKYNHGSDVELVSGNRPAVIGWDIGKLGQEVNIDSFRFEKILKGIKYVYKKGGINTISWHMDNPSTGGSSWNKESGISEILPGGSGHKAYLDKLDQFAKFIKKCRVGLFTRIPIVFRPFHEHNGDWFWWGKSTNKEEDYISLWRFTVDYLRNEKNLHNLIYVFSPDRSRMNLTMESYHYGYPGDEYVDIIGLDNYWDLGHPVNDKSPDEQFSDFQKSLKLITQIAKKKNKVAALSETGNDTVKPLNWYTERLLEPLKGNDINIAWVLVWRNAHMKHFYVPYKGHHNEKDFIAFEQDESTMFLSDIRNPYKKNK</sequence>
<gene>
    <name evidence="10" type="ORF">DCC35_09315</name>
</gene>
<dbReference type="GO" id="GO:0016985">
    <property type="term" value="F:mannan endo-1,4-beta-mannosidase activity"/>
    <property type="evidence" value="ECO:0007669"/>
    <property type="project" value="UniProtKB-UniRule"/>
</dbReference>
<evidence type="ECO:0000256" key="3">
    <source>
        <dbReference type="ARBA" id="ARBA00023295"/>
    </source>
</evidence>
<dbReference type="PIRSF" id="PIRSF018168">
    <property type="entry name" value="Mannan-1_4-beta-mannosidase"/>
    <property type="match status" value="1"/>
</dbReference>
<dbReference type="GO" id="GO:0006080">
    <property type="term" value="P:substituted mannan metabolic process"/>
    <property type="evidence" value="ECO:0007669"/>
    <property type="project" value="UniProtKB-UniRule"/>
</dbReference>
<dbReference type="InterPro" id="IPR000805">
    <property type="entry name" value="Glyco_hydro_26"/>
</dbReference>
<evidence type="ECO:0000256" key="7">
    <source>
        <dbReference type="PIRSR" id="PIRSR018168-3"/>
    </source>
</evidence>
<evidence type="ECO:0000256" key="4">
    <source>
        <dbReference type="PIRNR" id="PIRNR018168"/>
    </source>
</evidence>
<feature type="site" description="Plays an important role in maintaining the position of the catalytic nucleophile" evidence="7">
    <location>
        <position position="183"/>
    </location>
</feature>
<evidence type="ECO:0000256" key="2">
    <source>
        <dbReference type="ARBA" id="ARBA00022801"/>
    </source>
</evidence>
<dbReference type="InterPro" id="IPR016714">
    <property type="entry name" value="MANB/E"/>
</dbReference>
<feature type="active site" description="Nucleophile" evidence="5 8">
    <location>
        <position position="299"/>
    </location>
</feature>
<feature type="binding site" evidence="6">
    <location>
        <position position="189"/>
    </location>
    <ligand>
        <name>substrate</name>
    </ligand>
</feature>
<dbReference type="OrthoDB" id="9816550at2"/>
<dbReference type="GO" id="GO:0005576">
    <property type="term" value="C:extracellular region"/>
    <property type="evidence" value="ECO:0007669"/>
    <property type="project" value="UniProtKB-SubCell"/>
</dbReference>
<dbReference type="AlphaFoldDB" id="A0A4D7K214"/>
<evidence type="ECO:0000256" key="6">
    <source>
        <dbReference type="PIRSR" id="PIRSR018168-2"/>
    </source>
</evidence>
<feature type="binding site" evidence="6">
    <location>
        <position position="123"/>
    </location>
    <ligand>
        <name>substrate</name>
    </ligand>
</feature>
<feature type="signal peptide" evidence="4">
    <location>
        <begin position="1"/>
        <end position="19"/>
    </location>
</feature>
<evidence type="ECO:0000256" key="8">
    <source>
        <dbReference type="PROSITE-ProRule" id="PRU01100"/>
    </source>
</evidence>
<evidence type="ECO:0000259" key="9">
    <source>
        <dbReference type="PROSITE" id="PS51764"/>
    </source>
</evidence>
<keyword evidence="2 4" id="KW-0378">Hydrolase</keyword>
<keyword evidence="4" id="KW-0964">Secreted</keyword>
<dbReference type="KEGG" id="fpf:DCC35_09315"/>
<feature type="binding site" evidence="6">
    <location>
        <position position="258"/>
    </location>
    <ligand>
        <name>substrate</name>
    </ligand>
</feature>
<keyword evidence="11" id="KW-1185">Reference proteome</keyword>
<evidence type="ECO:0000256" key="1">
    <source>
        <dbReference type="ARBA" id="ARBA00007754"/>
    </source>
</evidence>
<dbReference type="InterPro" id="IPR017853">
    <property type="entry name" value="GH"/>
</dbReference>
<organism evidence="10 11">
    <name type="scientific">Mangrovivirga cuniculi</name>
    <dbReference type="NCBI Taxonomy" id="2715131"/>
    <lineage>
        <taxon>Bacteria</taxon>
        <taxon>Pseudomonadati</taxon>
        <taxon>Bacteroidota</taxon>
        <taxon>Cytophagia</taxon>
        <taxon>Cytophagales</taxon>
        <taxon>Mangrovivirgaceae</taxon>
        <taxon>Mangrovivirga</taxon>
    </lineage>
</organism>
<proteinExistence type="inferred from homology"/>
<evidence type="ECO:0000313" key="11">
    <source>
        <dbReference type="Proteomes" id="UP000298616"/>
    </source>
</evidence>
<dbReference type="PRINTS" id="PR00739">
    <property type="entry name" value="GLHYDRLASE26"/>
</dbReference>
<dbReference type="PANTHER" id="PTHR40079">
    <property type="entry name" value="MANNAN ENDO-1,4-BETA-MANNOSIDASE E-RELATED"/>
    <property type="match status" value="1"/>
</dbReference>
<feature type="chain" id="PRO_5021060417" description="Mannan endo-1,4-beta-mannosidase" evidence="4">
    <location>
        <begin position="20"/>
        <end position="376"/>
    </location>
</feature>
<dbReference type="Gene3D" id="3.20.20.80">
    <property type="entry name" value="Glycosidases"/>
    <property type="match status" value="1"/>
</dbReference>
<comment type="subcellular location">
    <subcellularLocation>
        <location evidence="4">Secreted</location>
    </subcellularLocation>
</comment>
<evidence type="ECO:0000313" key="10">
    <source>
        <dbReference type="EMBL" id="QCK14924.1"/>
    </source>
</evidence>
<dbReference type="EC" id="3.2.1.78" evidence="4"/>
<dbReference type="EMBL" id="CP028923">
    <property type="protein sequence ID" value="QCK14924.1"/>
    <property type="molecule type" value="Genomic_DNA"/>
</dbReference>
<dbReference type="Pfam" id="PF02156">
    <property type="entry name" value="Glyco_hydro_26"/>
    <property type="match status" value="1"/>
</dbReference>
<comment type="similarity">
    <text evidence="1 4 8">Belongs to the glycosyl hydrolase 26 family.</text>
</comment>
<feature type="active site" description="Proton donor" evidence="5 8">
    <location>
        <position position="184"/>
    </location>
</feature>
<dbReference type="PANTHER" id="PTHR40079:SF4">
    <property type="entry name" value="GH26 DOMAIN-CONTAINING PROTEIN-RELATED"/>
    <property type="match status" value="1"/>
</dbReference>